<accession>A0A7J9DS69</accession>
<dbReference type="Proteomes" id="UP000593568">
    <property type="component" value="Unassembled WGS sequence"/>
</dbReference>
<proteinExistence type="predicted"/>
<evidence type="ECO:0000313" key="1">
    <source>
        <dbReference type="EMBL" id="MBA0763603.1"/>
    </source>
</evidence>
<gene>
    <name evidence="1" type="ORF">Gotri_013030</name>
</gene>
<protein>
    <submittedName>
        <fullName evidence="1">Uncharacterized protein</fullName>
    </submittedName>
</protein>
<organism evidence="1 2">
    <name type="scientific">Gossypium trilobum</name>
    <dbReference type="NCBI Taxonomy" id="34281"/>
    <lineage>
        <taxon>Eukaryota</taxon>
        <taxon>Viridiplantae</taxon>
        <taxon>Streptophyta</taxon>
        <taxon>Embryophyta</taxon>
        <taxon>Tracheophyta</taxon>
        <taxon>Spermatophyta</taxon>
        <taxon>Magnoliopsida</taxon>
        <taxon>eudicotyledons</taxon>
        <taxon>Gunneridae</taxon>
        <taxon>Pentapetalae</taxon>
        <taxon>rosids</taxon>
        <taxon>malvids</taxon>
        <taxon>Malvales</taxon>
        <taxon>Malvaceae</taxon>
        <taxon>Malvoideae</taxon>
        <taxon>Gossypium</taxon>
    </lineage>
</organism>
<name>A0A7J9DS69_9ROSI</name>
<reference evidence="1 2" key="1">
    <citation type="journal article" date="2019" name="Genome Biol. Evol.">
        <title>Insights into the evolution of the New World diploid cottons (Gossypium, subgenus Houzingenia) based on genome sequencing.</title>
        <authorList>
            <person name="Grover C.E."/>
            <person name="Arick M.A. 2nd"/>
            <person name="Thrash A."/>
            <person name="Conover J.L."/>
            <person name="Sanders W.S."/>
            <person name="Peterson D.G."/>
            <person name="Frelichowski J.E."/>
            <person name="Scheffler J.A."/>
            <person name="Scheffler B.E."/>
            <person name="Wendel J.F."/>
        </authorList>
    </citation>
    <scope>NUCLEOTIDE SEQUENCE [LARGE SCALE GENOMIC DNA]</scope>
    <source>
        <strain evidence="1">8</strain>
        <tissue evidence="1">Leaf</tissue>
    </source>
</reference>
<feature type="non-terminal residue" evidence="1">
    <location>
        <position position="1"/>
    </location>
</feature>
<sequence>ITDIPCIHAVIDIHLKDKNLKTYVDNYYTKETQFSIYFKFIKPVRGLKQGEPVPDMLPILPPLIKDHLANLLT</sequence>
<keyword evidence="2" id="KW-1185">Reference proteome</keyword>
<evidence type="ECO:0000313" key="2">
    <source>
        <dbReference type="Proteomes" id="UP000593568"/>
    </source>
</evidence>
<comment type="caution">
    <text evidence="1">The sequence shown here is derived from an EMBL/GenBank/DDBJ whole genome shotgun (WGS) entry which is preliminary data.</text>
</comment>
<dbReference type="AlphaFoldDB" id="A0A7J9DS69"/>
<dbReference type="EMBL" id="JABEZW010000004">
    <property type="protein sequence ID" value="MBA0763603.1"/>
    <property type="molecule type" value="Genomic_DNA"/>
</dbReference>